<feature type="domain" description="Sodium symporter small subunit" evidence="2">
    <location>
        <begin position="13"/>
        <end position="85"/>
    </location>
</feature>
<dbReference type="GeneID" id="90448996"/>
<keyword evidence="1" id="KW-0812">Transmembrane</keyword>
<proteinExistence type="predicted"/>
<dbReference type="NCBIfam" id="TIGR03647">
    <property type="entry name" value="Na_symport_sm"/>
    <property type="match status" value="1"/>
</dbReference>
<evidence type="ECO:0000259" key="2">
    <source>
        <dbReference type="Pfam" id="PF13937"/>
    </source>
</evidence>
<name>A0ABZ3H5A6_GEOAI</name>
<keyword evidence="1" id="KW-1133">Transmembrane helix</keyword>
<dbReference type="Pfam" id="PF13937">
    <property type="entry name" value="DUF4212"/>
    <property type="match status" value="1"/>
</dbReference>
<dbReference type="EMBL" id="CP087714">
    <property type="protein sequence ID" value="XAT64705.1"/>
    <property type="molecule type" value="Genomic_DNA"/>
</dbReference>
<sequence>MVEEGKISEEQFREYWGKMKSLTIAILLLWTIPAFWMHLPVATTSKIYILGGIPLHWFNAAFVAVVFGIVLIFAYAIVMDKWDREILGKG</sequence>
<feature type="transmembrane region" description="Helical" evidence="1">
    <location>
        <begin position="57"/>
        <end position="78"/>
    </location>
</feature>
<dbReference type="InterPro" id="IPR019886">
    <property type="entry name" value="Na_symporter_ssu"/>
</dbReference>
<keyword evidence="1" id="KW-0472">Membrane</keyword>
<reference evidence="3 4" key="1">
    <citation type="submission" date="2021-11" db="EMBL/GenBank/DDBJ databases">
        <title>Whole genome of Geoglobus acetivorans.</title>
        <authorList>
            <person name="Liu D."/>
        </authorList>
    </citation>
    <scope>NUCLEOTIDE SEQUENCE [LARGE SCALE GENOMIC DNA]</scope>
    <source>
        <strain evidence="3 4">SBH6</strain>
    </source>
</reference>
<evidence type="ECO:0000256" key="1">
    <source>
        <dbReference type="SAM" id="Phobius"/>
    </source>
</evidence>
<organism evidence="3 4">
    <name type="scientific">Geoglobus acetivorans</name>
    <dbReference type="NCBI Taxonomy" id="565033"/>
    <lineage>
        <taxon>Archaea</taxon>
        <taxon>Methanobacteriati</taxon>
        <taxon>Methanobacteriota</taxon>
        <taxon>Archaeoglobi</taxon>
        <taxon>Archaeoglobales</taxon>
        <taxon>Archaeoglobaceae</taxon>
        <taxon>Geoglobus</taxon>
    </lineage>
</organism>
<evidence type="ECO:0000313" key="3">
    <source>
        <dbReference type="EMBL" id="XAT64705.1"/>
    </source>
</evidence>
<feature type="transmembrane region" description="Helical" evidence="1">
    <location>
        <begin position="21"/>
        <end position="37"/>
    </location>
</feature>
<dbReference type="Proteomes" id="UP001492541">
    <property type="component" value="Chromosome"/>
</dbReference>
<protein>
    <submittedName>
        <fullName evidence="3">DUF4212 domain-containing protein</fullName>
    </submittedName>
</protein>
<evidence type="ECO:0000313" key="4">
    <source>
        <dbReference type="Proteomes" id="UP001492541"/>
    </source>
</evidence>
<accession>A0ABZ3H5A6</accession>
<keyword evidence="4" id="KW-1185">Reference proteome</keyword>
<dbReference type="RefSeq" id="WP_193807574.1">
    <property type="nucleotide sequence ID" value="NZ_CP087714.1"/>
</dbReference>
<gene>
    <name evidence="3" type="ORF">LPQ35_04880</name>
</gene>